<dbReference type="KEGG" id="clup:CLUP02_05122"/>
<protein>
    <submittedName>
        <fullName evidence="1">Uncharacterized protein</fullName>
    </submittedName>
</protein>
<sequence>CRQACDLTLAARHQSAVACPLASLRARWQSTGQEGTRAFSSFALLLRSSNKEFPRFLGRVAFGIPLWRPRQAAKLPPDGFLDKLRRSDFWHWAIALHESRSEALPEGVSPSQD</sequence>
<reference evidence="1" key="1">
    <citation type="journal article" date="2021" name="Mol. Plant Microbe Interact.">
        <title>Complete Genome Sequence of the Plant-Pathogenic Fungus Colletotrichum lupini.</title>
        <authorList>
            <person name="Baroncelli R."/>
            <person name="Pensec F."/>
            <person name="Da Lio D."/>
            <person name="Boufleur T."/>
            <person name="Vicente I."/>
            <person name="Sarrocco S."/>
            <person name="Picot A."/>
            <person name="Baraldi E."/>
            <person name="Sukno S."/>
            <person name="Thon M."/>
            <person name="Le Floch G."/>
        </authorList>
    </citation>
    <scope>NUCLEOTIDE SEQUENCE</scope>
    <source>
        <strain evidence="1">IMI 504893</strain>
    </source>
</reference>
<dbReference type="RefSeq" id="XP_049141274.1">
    <property type="nucleotide sequence ID" value="XM_049284131.1"/>
</dbReference>
<keyword evidence="2" id="KW-1185">Reference proteome</keyword>
<evidence type="ECO:0000313" key="1">
    <source>
        <dbReference type="EMBL" id="UQC79642.1"/>
    </source>
</evidence>
<gene>
    <name evidence="1" type="ORF">CLUP02_05122</name>
</gene>
<dbReference type="EMBL" id="CP019475">
    <property type="protein sequence ID" value="UQC79642.1"/>
    <property type="molecule type" value="Genomic_DNA"/>
</dbReference>
<dbReference type="Proteomes" id="UP000830671">
    <property type="component" value="Chromosome 3"/>
</dbReference>
<name>A0A9Q8WEC2_9PEZI</name>
<dbReference type="AlphaFoldDB" id="A0A9Q8WEC2"/>
<evidence type="ECO:0000313" key="2">
    <source>
        <dbReference type="Proteomes" id="UP000830671"/>
    </source>
</evidence>
<accession>A0A9Q8WEC2</accession>
<proteinExistence type="predicted"/>
<feature type="non-terminal residue" evidence="1">
    <location>
        <position position="1"/>
    </location>
</feature>
<organism evidence="1 2">
    <name type="scientific">Colletotrichum lupini</name>
    <dbReference type="NCBI Taxonomy" id="145971"/>
    <lineage>
        <taxon>Eukaryota</taxon>
        <taxon>Fungi</taxon>
        <taxon>Dikarya</taxon>
        <taxon>Ascomycota</taxon>
        <taxon>Pezizomycotina</taxon>
        <taxon>Sordariomycetes</taxon>
        <taxon>Hypocreomycetidae</taxon>
        <taxon>Glomerellales</taxon>
        <taxon>Glomerellaceae</taxon>
        <taxon>Colletotrichum</taxon>
        <taxon>Colletotrichum acutatum species complex</taxon>
    </lineage>
</organism>
<dbReference type="GeneID" id="73339141"/>